<organism evidence="2 3">
    <name type="scientific">Moritella viscosa</name>
    <dbReference type="NCBI Taxonomy" id="80854"/>
    <lineage>
        <taxon>Bacteria</taxon>
        <taxon>Pseudomonadati</taxon>
        <taxon>Pseudomonadota</taxon>
        <taxon>Gammaproteobacteria</taxon>
        <taxon>Alteromonadales</taxon>
        <taxon>Moritellaceae</taxon>
        <taxon>Moritella</taxon>
    </lineage>
</organism>
<reference evidence="2 3" key="1">
    <citation type="submission" date="2016-11" db="EMBL/GenBank/DDBJ databases">
        <authorList>
            <person name="Klemetsen T."/>
        </authorList>
    </citation>
    <scope>NUCLEOTIDE SEQUENCE [LARGE SCALE GENOMIC DNA]</scope>
    <source>
        <strain evidence="2">MT 2528</strain>
    </source>
</reference>
<dbReference type="SMART" id="SM00482">
    <property type="entry name" value="POLAc"/>
    <property type="match status" value="1"/>
</dbReference>
<dbReference type="EMBL" id="FPLJ01000137">
    <property type="protein sequence ID" value="SGZ03319.1"/>
    <property type="molecule type" value="Genomic_DNA"/>
</dbReference>
<feature type="domain" description="DNA-directed DNA polymerase family A palm" evidence="1">
    <location>
        <begin position="103"/>
        <end position="292"/>
    </location>
</feature>
<protein>
    <submittedName>
        <fullName evidence="2">DNA polymerase I</fullName>
    </submittedName>
</protein>
<gene>
    <name evidence="2" type="ORF">MT2528_4578</name>
</gene>
<keyword evidence="3" id="KW-1185">Reference proteome</keyword>
<dbReference type="InterPro" id="IPR043502">
    <property type="entry name" value="DNA/RNA_pol_sf"/>
</dbReference>
<evidence type="ECO:0000259" key="1">
    <source>
        <dbReference type="SMART" id="SM00482"/>
    </source>
</evidence>
<evidence type="ECO:0000313" key="2">
    <source>
        <dbReference type="EMBL" id="SGZ03319.1"/>
    </source>
</evidence>
<dbReference type="Gene3D" id="3.30.70.370">
    <property type="match status" value="1"/>
</dbReference>
<accession>A0ABY1HKH7</accession>
<evidence type="ECO:0000313" key="3">
    <source>
        <dbReference type="Proteomes" id="UP000182660"/>
    </source>
</evidence>
<sequence length="327" mass="36603">MGLERLAGHYKGNPDADIRQEVIALYHKISRQGFLLNHAALANLIQEYKERLQDAPFSPKEYKALDWLTRLRTDVDGRLRTPIRPYHSVTGRAGLLGTTPINGYKVFREKLLAAPGGSAVYSIDYAGCEVGILAALSGDKRLCNDYMGVSDLYSELIGLAHTVCGLTLERGQLKRLLLMSIYGASPRAVASKLRISEPEAKAVQKAIMEHYPTAFKWLEQQTVMAYQAKVIQSRSWQIHVSRKAKPAQVRNWPIQMAGMEIINKACLIADQKGLKVVGVVHDCIYIESKISRFEQEKKILEESMVVASEALLDGFQLKTNIDFITKN</sequence>
<dbReference type="SUPFAM" id="SSF56672">
    <property type="entry name" value="DNA/RNA polymerases"/>
    <property type="match status" value="1"/>
</dbReference>
<dbReference type="InterPro" id="IPR001098">
    <property type="entry name" value="DNA-dir_DNA_pol_A_palm_dom"/>
</dbReference>
<dbReference type="Proteomes" id="UP000182660">
    <property type="component" value="Unassembled WGS sequence"/>
</dbReference>
<comment type="caution">
    <text evidence="2">The sequence shown here is derived from an EMBL/GenBank/DDBJ whole genome shotgun (WGS) entry which is preliminary data.</text>
</comment>
<proteinExistence type="predicted"/>
<dbReference type="Pfam" id="PF00476">
    <property type="entry name" value="DNA_pol_A"/>
    <property type="match status" value="1"/>
</dbReference>
<name>A0ABY1HKH7_9GAMM</name>
<dbReference type="Gene3D" id="1.10.150.20">
    <property type="entry name" value="5' to 3' exonuclease, C-terminal subdomain"/>
    <property type="match status" value="1"/>
</dbReference>